<evidence type="ECO:0000256" key="1">
    <source>
        <dbReference type="SAM" id="Phobius"/>
    </source>
</evidence>
<evidence type="ECO:0000313" key="3">
    <source>
        <dbReference type="Proteomes" id="UP000063308"/>
    </source>
</evidence>
<proteinExistence type="predicted"/>
<organism evidence="2 3">
    <name type="scientific">Bradyrhizobium diazoefficiens</name>
    <dbReference type="NCBI Taxonomy" id="1355477"/>
    <lineage>
        <taxon>Bacteria</taxon>
        <taxon>Pseudomonadati</taxon>
        <taxon>Pseudomonadota</taxon>
        <taxon>Alphaproteobacteria</taxon>
        <taxon>Hyphomicrobiales</taxon>
        <taxon>Nitrobacteraceae</taxon>
        <taxon>Bradyrhizobium</taxon>
    </lineage>
</organism>
<dbReference type="AlphaFoldDB" id="A0A0E3VUR5"/>
<dbReference type="Proteomes" id="UP000063308">
    <property type="component" value="Chromosome"/>
</dbReference>
<protein>
    <submittedName>
        <fullName evidence="2">Uncharacterized protein</fullName>
    </submittedName>
</protein>
<sequence length="38" mass="4312">MIYPTRINVFFACDGFATASLRLAVFAFSCQLLWLIDP</sequence>
<feature type="transmembrane region" description="Helical" evidence="1">
    <location>
        <begin position="7"/>
        <end position="36"/>
    </location>
</feature>
<accession>A0A0E3VUR5</accession>
<gene>
    <name evidence="2" type="ORF">NK6_4704</name>
</gene>
<keyword evidence="1" id="KW-0812">Transmembrane</keyword>
<dbReference type="EMBL" id="AP014685">
    <property type="protein sequence ID" value="BAR57870.1"/>
    <property type="molecule type" value="Genomic_DNA"/>
</dbReference>
<keyword evidence="1" id="KW-1133">Transmembrane helix</keyword>
<evidence type="ECO:0000313" key="2">
    <source>
        <dbReference type="EMBL" id="BAR57870.1"/>
    </source>
</evidence>
<keyword evidence="1" id="KW-0472">Membrane</keyword>
<reference evidence="2 3" key="1">
    <citation type="submission" date="2014-11" db="EMBL/GenBank/DDBJ databases">
        <title>Symbiosis island explosion on the genome of extra-slow-growing strains of soybean bradyrhizobia with massive insertion sequences.</title>
        <authorList>
            <person name="Iida T."/>
            <person name="Minamisawa K."/>
        </authorList>
    </citation>
    <scope>NUCLEOTIDE SEQUENCE [LARGE SCALE GENOMIC DNA]</scope>
    <source>
        <strain evidence="2 3">NK6</strain>
    </source>
</reference>
<name>A0A0E3VUR5_9BRAD</name>